<comment type="caution">
    <text evidence="1">The sequence shown here is derived from an EMBL/GenBank/DDBJ whole genome shotgun (WGS) entry which is preliminary data.</text>
</comment>
<dbReference type="AlphaFoldDB" id="A0AAE3H0Q7"/>
<dbReference type="EMBL" id="JAMZMM010000490">
    <property type="protein sequence ID" value="MCP2732142.1"/>
    <property type="molecule type" value="Genomic_DNA"/>
</dbReference>
<protein>
    <submittedName>
        <fullName evidence="1">Uncharacterized protein</fullName>
    </submittedName>
</protein>
<accession>A0AAE3H0Q7</accession>
<keyword evidence="2" id="KW-1185">Reference proteome</keyword>
<organism evidence="1 2">
    <name type="scientific">Limnofasciculus baicalensis BBK-W-15</name>
    <dbReference type="NCBI Taxonomy" id="2699891"/>
    <lineage>
        <taxon>Bacteria</taxon>
        <taxon>Bacillati</taxon>
        <taxon>Cyanobacteriota</taxon>
        <taxon>Cyanophyceae</taxon>
        <taxon>Coleofasciculales</taxon>
        <taxon>Coleofasciculaceae</taxon>
        <taxon>Limnofasciculus</taxon>
        <taxon>Limnofasciculus baicalensis</taxon>
    </lineage>
</organism>
<evidence type="ECO:0000313" key="2">
    <source>
        <dbReference type="Proteomes" id="UP001204953"/>
    </source>
</evidence>
<proteinExistence type="predicted"/>
<evidence type="ECO:0000313" key="1">
    <source>
        <dbReference type="EMBL" id="MCP2732142.1"/>
    </source>
</evidence>
<gene>
    <name evidence="1" type="ORF">NJ959_27305</name>
</gene>
<dbReference type="Proteomes" id="UP001204953">
    <property type="component" value="Unassembled WGS sequence"/>
</dbReference>
<sequence length="51" mass="5985">MPEKCDRDASLKGRDRIFHIQQFSIPNEYLKQIIDAIVYIEVYLMGLKTAI</sequence>
<name>A0AAE3H0Q7_9CYAN</name>
<reference evidence="1" key="1">
    <citation type="submission" date="2022-06" db="EMBL/GenBank/DDBJ databases">
        <title>New cyanobacteria of genus Symplocastrum in benthos of Lake Baikal.</title>
        <authorList>
            <person name="Sorokovikova E."/>
            <person name="Tikhonova I."/>
            <person name="Krasnopeev A."/>
            <person name="Evseev P."/>
            <person name="Gladkikh A."/>
            <person name="Belykh O."/>
        </authorList>
    </citation>
    <scope>NUCLEOTIDE SEQUENCE</scope>
    <source>
        <strain evidence="1">BBK-W-15</strain>
    </source>
</reference>
<dbReference type="RefSeq" id="WP_254014868.1">
    <property type="nucleotide sequence ID" value="NZ_JAMZMM010000490.1"/>
</dbReference>